<dbReference type="InterPro" id="IPR015985">
    <property type="entry name" value="TehB-like_dom"/>
</dbReference>
<evidence type="ECO:0000313" key="3">
    <source>
        <dbReference type="EMBL" id="KTD81774.1"/>
    </source>
</evidence>
<dbReference type="RefSeq" id="WP_058491703.1">
    <property type="nucleotide sequence ID" value="NZ_CBCRUR010000002.1"/>
</dbReference>
<reference evidence="3 4" key="1">
    <citation type="submission" date="2015-11" db="EMBL/GenBank/DDBJ databases">
        <title>Genomic analysis of 38 Legionella species identifies large and diverse effector repertoires.</title>
        <authorList>
            <person name="Burstein D."/>
            <person name="Amaro F."/>
            <person name="Zusman T."/>
            <person name="Lifshitz Z."/>
            <person name="Cohen O."/>
            <person name="Gilbert J.A."/>
            <person name="Pupko T."/>
            <person name="Shuman H.A."/>
            <person name="Segal G."/>
        </authorList>
    </citation>
    <scope>NUCLEOTIDE SEQUENCE [LARGE SCALE GENOMIC DNA]</scope>
    <source>
        <strain evidence="3 4">ATCC 49508</strain>
    </source>
</reference>
<protein>
    <submittedName>
        <fullName evidence="3">Tellurite resistance protein TehB</fullName>
    </submittedName>
</protein>
<dbReference type="InterPro" id="IPR014710">
    <property type="entry name" value="RmlC-like_jellyroll"/>
</dbReference>
<keyword evidence="4" id="KW-1185">Reference proteome</keyword>
<dbReference type="Gene3D" id="2.60.120.10">
    <property type="entry name" value="Jelly Rolls"/>
    <property type="match status" value="1"/>
</dbReference>
<evidence type="ECO:0000259" key="1">
    <source>
        <dbReference type="Pfam" id="PF03848"/>
    </source>
</evidence>
<dbReference type="NCBIfam" id="NF008992">
    <property type="entry name" value="PRK12335.1"/>
    <property type="match status" value="1"/>
</dbReference>
<dbReference type="PATRIC" id="fig|45076.6.peg.80"/>
<feature type="domain" description="Tellurite resistance methyltransferase TehB-like" evidence="1">
    <location>
        <begin position="93"/>
        <end position="285"/>
    </location>
</feature>
<proteinExistence type="predicted"/>
<dbReference type="Pfam" id="PF09313">
    <property type="entry name" value="TehB-like"/>
    <property type="match status" value="1"/>
</dbReference>
<dbReference type="InterPro" id="IPR015392">
    <property type="entry name" value="TehB/YeaR-like_dom"/>
</dbReference>
<evidence type="ECO:0000259" key="2">
    <source>
        <dbReference type="Pfam" id="PF09313"/>
    </source>
</evidence>
<dbReference type="Proteomes" id="UP000054662">
    <property type="component" value="Unassembled WGS sequence"/>
</dbReference>
<dbReference type="STRING" id="45076.Lwor_0077"/>
<dbReference type="InterPro" id="IPR029063">
    <property type="entry name" value="SAM-dependent_MTases_sf"/>
</dbReference>
<dbReference type="SUPFAM" id="SSF51197">
    <property type="entry name" value="Clavaminate synthase-like"/>
    <property type="match status" value="1"/>
</dbReference>
<feature type="domain" description="TehB/YeaR-like" evidence="2">
    <location>
        <begin position="24"/>
        <end position="85"/>
    </location>
</feature>
<evidence type="ECO:0000313" key="4">
    <source>
        <dbReference type="Proteomes" id="UP000054662"/>
    </source>
</evidence>
<dbReference type="OrthoDB" id="9804312at2"/>
<accession>A0A0W1AKH7</accession>
<name>A0A0W1AKH7_9GAMM</name>
<dbReference type="SUPFAM" id="SSF53335">
    <property type="entry name" value="S-adenosyl-L-methionine-dependent methyltransferases"/>
    <property type="match status" value="1"/>
</dbReference>
<organism evidence="3 4">
    <name type="scientific">Legionella worsleiensis</name>
    <dbReference type="NCBI Taxonomy" id="45076"/>
    <lineage>
        <taxon>Bacteria</taxon>
        <taxon>Pseudomonadati</taxon>
        <taxon>Pseudomonadota</taxon>
        <taxon>Gammaproteobacteria</taxon>
        <taxon>Legionellales</taxon>
        <taxon>Legionellaceae</taxon>
        <taxon>Legionella</taxon>
    </lineage>
</organism>
<dbReference type="AlphaFoldDB" id="A0A0W1AKH7"/>
<sequence>MRSECCELMCYKQVEIDSHGKLKFFLEKHSTKEGTWGKLSLQEGSIDFVFLNGQGHECLRTRVDTAHPQLVIPPAAWHRIIPVSEPFKANLEFYCMPQRYFNKKYGLGAVHSDLLYVYQSYLQHLKSASILDVGCGSGRNLFYLAKMGHHVLGIDHNQSALKTIEDIVQREPMPGVDTLLHDLNQPLNRASEFYDLVISTVTLQFLNPLRIPALLAELQGITKKGGYHFLVVPIQSDLYSLPEFFTFLPQKEELYHTYQDSGWSILEYKESVGHLHKQDEQGRPMSGLFCFLLAQKIV</sequence>
<dbReference type="PANTHER" id="PTHR43861">
    <property type="entry name" value="TRANS-ACONITATE 2-METHYLTRANSFERASE-RELATED"/>
    <property type="match status" value="1"/>
</dbReference>
<gene>
    <name evidence="3" type="ORF">Lwor_0077</name>
</gene>
<dbReference type="CDD" id="cd02440">
    <property type="entry name" value="AdoMet_MTases"/>
    <property type="match status" value="1"/>
</dbReference>
<dbReference type="Pfam" id="PF03848">
    <property type="entry name" value="TehB"/>
    <property type="match status" value="1"/>
</dbReference>
<dbReference type="Gene3D" id="3.40.50.150">
    <property type="entry name" value="Vaccinia Virus protein VP39"/>
    <property type="match status" value="1"/>
</dbReference>
<comment type="caution">
    <text evidence="3">The sequence shown here is derived from an EMBL/GenBank/DDBJ whole genome shotgun (WGS) entry which is preliminary data.</text>
</comment>
<dbReference type="EMBL" id="LNZC01000002">
    <property type="protein sequence ID" value="KTD81774.1"/>
    <property type="molecule type" value="Genomic_DNA"/>
</dbReference>